<dbReference type="AlphaFoldDB" id="A0A317QCT0"/>
<dbReference type="Gene3D" id="3.40.50.150">
    <property type="entry name" value="Vaccinia Virus protein VP39"/>
    <property type="match status" value="1"/>
</dbReference>
<feature type="binding site" evidence="3">
    <location>
        <begin position="182"/>
        <end position="183"/>
    </location>
    <ligand>
        <name>carboxy-S-adenosyl-L-methionine</name>
        <dbReference type="ChEBI" id="CHEBI:134278"/>
    </ligand>
</feature>
<dbReference type="InterPro" id="IPR029063">
    <property type="entry name" value="SAM-dependent_MTases_sf"/>
</dbReference>
<protein>
    <recommendedName>
        <fullName evidence="3">tRNA U34 carboxymethyltransferase</fullName>
        <ecNumber evidence="3">2.5.1.-</ecNumber>
    </recommendedName>
</protein>
<feature type="binding site" evidence="3">
    <location>
        <position position="201"/>
    </location>
    <ligand>
        <name>carboxy-S-adenosyl-L-methionine</name>
        <dbReference type="ChEBI" id="CHEBI:134278"/>
    </ligand>
</feature>
<keyword evidence="1 3" id="KW-0808">Transferase</keyword>
<feature type="binding site" evidence="3">
    <location>
        <position position="104"/>
    </location>
    <ligand>
        <name>carboxy-S-adenosyl-L-methionine</name>
        <dbReference type="ChEBI" id="CHEBI:134278"/>
    </ligand>
</feature>
<dbReference type="Pfam" id="PF08003">
    <property type="entry name" value="Methyltransf_9"/>
    <property type="match status" value="1"/>
</dbReference>
<evidence type="ECO:0000313" key="4">
    <source>
        <dbReference type="EMBL" id="PWW16181.1"/>
    </source>
</evidence>
<dbReference type="RefSeq" id="WP_110074920.1">
    <property type="nucleotide sequence ID" value="NZ_QGTT01000001.1"/>
</dbReference>
<comment type="caution">
    <text evidence="4">The sequence shown here is derived from an EMBL/GenBank/DDBJ whole genome shotgun (WGS) entry which is preliminary data.</text>
</comment>
<dbReference type="EC" id="2.5.1.-" evidence="3"/>
<dbReference type="InterPro" id="IPR010017">
    <property type="entry name" value="CmoB"/>
</dbReference>
<evidence type="ECO:0000256" key="3">
    <source>
        <dbReference type="HAMAP-Rule" id="MF_01590"/>
    </source>
</evidence>
<dbReference type="NCBIfam" id="NF011650">
    <property type="entry name" value="PRK15068.1"/>
    <property type="match status" value="1"/>
</dbReference>
<dbReference type="PANTHER" id="PTHR43464:SF95">
    <property type="entry name" value="TRNA U34 CARBOXYMETHYLTRANSFERASE"/>
    <property type="match status" value="1"/>
</dbReference>
<comment type="subunit">
    <text evidence="3">Homotetramer.</text>
</comment>
<evidence type="ECO:0000256" key="1">
    <source>
        <dbReference type="ARBA" id="ARBA00022679"/>
    </source>
</evidence>
<feature type="binding site" evidence="3">
    <location>
        <position position="316"/>
    </location>
    <ligand>
        <name>carboxy-S-adenosyl-L-methionine</name>
        <dbReference type="ChEBI" id="CHEBI:134278"/>
    </ligand>
</feature>
<proteinExistence type="inferred from homology"/>
<dbReference type="PANTHER" id="PTHR43464">
    <property type="entry name" value="METHYLTRANSFERASE"/>
    <property type="match status" value="1"/>
</dbReference>
<sequence length="323" mass="36406">MTLFTKDLIAVAQSPLAHWLTSLPAQLQQWQQQQQHGELPKWLRCVAQLPQLEPTAVALGATVSVLNDSISDGQQQRIKGLLMQLTPWRKGPFNLHGVQIDTEWRSDFKWQRVAPHIGDLSGQQVLDVGCGSGYHLWRMLESGAEQVWGIDPGQLFMAQFMAVRSFMPTDLQARAHWFPLGIEDMPELKAFDTVFSMGVLYHRRSPIDFLTQLKAQLKQGGQLVLETLVVTGDEQTVLVPGETYAKMRNVWFIPSTKALLHWLERCGFKNARVVDENVTSLAEQRATEWMPGQSLVDFLDPHDTSKTIEGYPAPLRAVIIANT</sequence>
<feature type="binding site" evidence="3">
    <location>
        <position position="109"/>
    </location>
    <ligand>
        <name>carboxy-S-adenosyl-L-methionine</name>
        <dbReference type="ChEBI" id="CHEBI:134278"/>
    </ligand>
</feature>
<feature type="binding site" evidence="3">
    <location>
        <position position="129"/>
    </location>
    <ligand>
        <name>carboxy-S-adenosyl-L-methionine</name>
        <dbReference type="ChEBI" id="CHEBI:134278"/>
    </ligand>
</feature>
<dbReference type="OrthoDB" id="9773188at2"/>
<comment type="function">
    <text evidence="3">Catalyzes carboxymethyl transfer from carboxy-S-adenosyl-L-methionine (Cx-SAM) to 5-hydroxyuridine (ho5U) to form 5-carboxymethoxyuridine (cmo5U) at position 34 in tRNAs.</text>
</comment>
<dbReference type="NCBIfam" id="TIGR00452">
    <property type="entry name" value="tRNA 5-methoxyuridine(34)/uridine 5-oxyacetic acid(34) synthase CmoB"/>
    <property type="match status" value="1"/>
</dbReference>
<gene>
    <name evidence="3" type="primary">cmoB</name>
    <name evidence="4" type="ORF">DET45_101289</name>
</gene>
<dbReference type="GO" id="GO:0016765">
    <property type="term" value="F:transferase activity, transferring alkyl or aryl (other than methyl) groups"/>
    <property type="evidence" value="ECO:0007669"/>
    <property type="project" value="UniProtKB-UniRule"/>
</dbReference>
<reference evidence="4 5" key="1">
    <citation type="submission" date="2018-05" db="EMBL/GenBank/DDBJ databases">
        <title>Freshwater and sediment microbial communities from various areas in North America, analyzing microbe dynamics in response to fracking.</title>
        <authorList>
            <person name="Lamendella R."/>
        </authorList>
    </citation>
    <scope>NUCLEOTIDE SEQUENCE [LARGE SCALE GENOMIC DNA]</scope>
    <source>
        <strain evidence="4 5">125B1</strain>
    </source>
</reference>
<comment type="similarity">
    <text evidence="3">Belongs to the class I-like SAM-binding methyltransferase superfamily. CmoB family.</text>
</comment>
<keyword evidence="5" id="KW-1185">Reference proteome</keyword>
<dbReference type="Proteomes" id="UP000246964">
    <property type="component" value="Unassembled WGS sequence"/>
</dbReference>
<dbReference type="InterPro" id="IPR027555">
    <property type="entry name" value="Mo5U34_MeTrfas-like"/>
</dbReference>
<organism evidence="4 5">
    <name type="scientific">Pseudidiomarina maritima</name>
    <dbReference type="NCBI Taxonomy" id="519453"/>
    <lineage>
        <taxon>Bacteria</taxon>
        <taxon>Pseudomonadati</taxon>
        <taxon>Pseudomonadota</taxon>
        <taxon>Gammaproteobacteria</taxon>
        <taxon>Alteromonadales</taxon>
        <taxon>Idiomarinaceae</taxon>
        <taxon>Pseudidiomarina</taxon>
    </lineage>
</organism>
<evidence type="ECO:0000256" key="2">
    <source>
        <dbReference type="ARBA" id="ARBA00022694"/>
    </source>
</evidence>
<dbReference type="GO" id="GO:0032259">
    <property type="term" value="P:methylation"/>
    <property type="evidence" value="ECO:0007669"/>
    <property type="project" value="UniProtKB-KW"/>
</dbReference>
<name>A0A317QCT0_9GAMM</name>
<keyword evidence="4" id="KW-0489">Methyltransferase</keyword>
<evidence type="ECO:0000313" key="5">
    <source>
        <dbReference type="Proteomes" id="UP000246964"/>
    </source>
</evidence>
<feature type="binding site" evidence="3">
    <location>
        <position position="197"/>
    </location>
    <ligand>
        <name>carboxy-S-adenosyl-L-methionine</name>
        <dbReference type="ChEBI" id="CHEBI:134278"/>
    </ligand>
</feature>
<dbReference type="STRING" id="519453.SAMN04488070_1057"/>
<dbReference type="GO" id="GO:0002098">
    <property type="term" value="P:tRNA wobble uridine modification"/>
    <property type="evidence" value="ECO:0007669"/>
    <property type="project" value="InterPro"/>
</dbReference>
<dbReference type="EMBL" id="QGTT01000001">
    <property type="protein sequence ID" value="PWW16181.1"/>
    <property type="molecule type" value="Genomic_DNA"/>
</dbReference>
<dbReference type="GO" id="GO:0008168">
    <property type="term" value="F:methyltransferase activity"/>
    <property type="evidence" value="ECO:0007669"/>
    <property type="project" value="UniProtKB-KW"/>
</dbReference>
<comment type="caution">
    <text evidence="3">Lacks conserved residue(s) required for the propagation of feature annotation.</text>
</comment>
<feature type="binding site" evidence="3">
    <location>
        <position position="90"/>
    </location>
    <ligand>
        <name>carboxy-S-adenosyl-L-methionine</name>
        <dbReference type="ChEBI" id="CHEBI:134278"/>
    </ligand>
</feature>
<dbReference type="SUPFAM" id="SSF53335">
    <property type="entry name" value="S-adenosyl-L-methionine-dependent methyltransferases"/>
    <property type="match status" value="1"/>
</dbReference>
<keyword evidence="2 3" id="KW-0819">tRNA processing</keyword>
<accession>A0A317QCT0</accession>
<dbReference type="CDD" id="cd02440">
    <property type="entry name" value="AdoMet_MTases"/>
    <property type="match status" value="1"/>
</dbReference>
<dbReference type="HAMAP" id="MF_01590">
    <property type="entry name" value="tRNA_carboxymethyltr_CmoB"/>
    <property type="match status" value="1"/>
</dbReference>
<comment type="catalytic activity">
    <reaction evidence="3">
        <text>carboxy-S-adenosyl-L-methionine + 5-hydroxyuridine(34) in tRNA = 5-carboxymethoxyuridine(34) in tRNA + S-adenosyl-L-homocysteine + H(+)</text>
        <dbReference type="Rhea" id="RHEA:52848"/>
        <dbReference type="Rhea" id="RHEA-COMP:13381"/>
        <dbReference type="Rhea" id="RHEA-COMP:13383"/>
        <dbReference type="ChEBI" id="CHEBI:15378"/>
        <dbReference type="ChEBI" id="CHEBI:57856"/>
        <dbReference type="ChEBI" id="CHEBI:134278"/>
        <dbReference type="ChEBI" id="CHEBI:136877"/>
        <dbReference type="ChEBI" id="CHEBI:136879"/>
    </reaction>
</comment>